<dbReference type="EMBL" id="BART01024692">
    <property type="protein sequence ID" value="GAG91920.1"/>
    <property type="molecule type" value="Genomic_DNA"/>
</dbReference>
<organism evidence="2">
    <name type="scientific">marine sediment metagenome</name>
    <dbReference type="NCBI Taxonomy" id="412755"/>
    <lineage>
        <taxon>unclassified sequences</taxon>
        <taxon>metagenomes</taxon>
        <taxon>ecological metagenomes</taxon>
    </lineage>
</organism>
<dbReference type="Pfam" id="PF06481">
    <property type="entry name" value="COX_ARM"/>
    <property type="match status" value="1"/>
</dbReference>
<proteinExistence type="predicted"/>
<dbReference type="SUPFAM" id="SSF51556">
    <property type="entry name" value="Metallo-dependent hydrolases"/>
    <property type="match status" value="1"/>
</dbReference>
<dbReference type="GO" id="GO:0009486">
    <property type="term" value="F:cytochrome bo3 ubiquinol oxidase activity"/>
    <property type="evidence" value="ECO:0007669"/>
    <property type="project" value="InterPro"/>
</dbReference>
<dbReference type="InterPro" id="IPR010514">
    <property type="entry name" value="COX_ARM"/>
</dbReference>
<gene>
    <name evidence="2" type="ORF">S01H4_44514</name>
</gene>
<dbReference type="InterPro" id="IPR032466">
    <property type="entry name" value="Metal_Hydrolase"/>
</dbReference>
<dbReference type="GO" id="GO:0016020">
    <property type="term" value="C:membrane"/>
    <property type="evidence" value="ECO:0007669"/>
    <property type="project" value="InterPro"/>
</dbReference>
<dbReference type="Gene3D" id="2.30.40.10">
    <property type="entry name" value="Urease, subunit C, domain 1"/>
    <property type="match status" value="1"/>
</dbReference>
<feature type="domain" description="COX aromatic rich motif" evidence="1">
    <location>
        <begin position="87"/>
        <end position="119"/>
    </location>
</feature>
<comment type="caution">
    <text evidence="2">The sequence shown here is derived from an EMBL/GenBank/DDBJ whole genome shotgun (WGS) entry which is preliminary data.</text>
</comment>
<accession>X1B9Z9</accession>
<dbReference type="Gene3D" id="3.20.20.140">
    <property type="entry name" value="Metal-dependent hydrolases"/>
    <property type="match status" value="1"/>
</dbReference>
<name>X1B9Z9_9ZZZZ</name>
<reference evidence="2" key="1">
    <citation type="journal article" date="2014" name="Front. Microbiol.">
        <title>High frequency of phylogenetically diverse reductive dehalogenase-homologous genes in deep subseafloor sedimentary metagenomes.</title>
        <authorList>
            <person name="Kawai M."/>
            <person name="Futagami T."/>
            <person name="Toyoda A."/>
            <person name="Takaki Y."/>
            <person name="Nishi S."/>
            <person name="Hori S."/>
            <person name="Arai W."/>
            <person name="Tsubouchi T."/>
            <person name="Morono Y."/>
            <person name="Uchiyama I."/>
            <person name="Ito T."/>
            <person name="Fujiyama A."/>
            <person name="Inagaki F."/>
            <person name="Takami H."/>
        </authorList>
    </citation>
    <scope>NUCLEOTIDE SEQUENCE</scope>
    <source>
        <strain evidence="2">Expedition CK06-06</strain>
    </source>
</reference>
<protein>
    <recommendedName>
        <fullName evidence="1">COX aromatic rich motif domain-containing protein</fullName>
    </recommendedName>
</protein>
<dbReference type="GO" id="GO:0022900">
    <property type="term" value="P:electron transport chain"/>
    <property type="evidence" value="ECO:0007669"/>
    <property type="project" value="InterPro"/>
</dbReference>
<sequence length="277" mass="30350">TAPAAEAETPTPVIKKESPSITAQTLALSEPAMTYVDELRANGLPIVLEVYPYNFGAAGNGVAADYLKPENYQKNMGRDYKDIIDTQTGKPLDKATYDKLVKDDPNHPVLFYNATEEDMLKGVAHPDVLIGCDCFPFTDPKTGKFVSDWDTPWGAANTHPRTVGAHAKVLRLAREKKVDLTLMQAISKMSYQYAKFLEDNGVPQMVLKGRMQVGADADITIFDPQTVTDNSSLEDGKNSLPSTGIPYVIVNGTIVVKDSKVLKGVYPGQPIRNRIME</sequence>
<evidence type="ECO:0000259" key="1">
    <source>
        <dbReference type="Pfam" id="PF06481"/>
    </source>
</evidence>
<dbReference type="SUPFAM" id="SSF51338">
    <property type="entry name" value="Composite domain of metallo-dependent hydrolases"/>
    <property type="match status" value="1"/>
</dbReference>
<evidence type="ECO:0000313" key="2">
    <source>
        <dbReference type="EMBL" id="GAG91920.1"/>
    </source>
</evidence>
<feature type="non-terminal residue" evidence="2">
    <location>
        <position position="1"/>
    </location>
</feature>
<dbReference type="AlphaFoldDB" id="X1B9Z9"/>
<dbReference type="GO" id="GO:0016810">
    <property type="term" value="F:hydrolase activity, acting on carbon-nitrogen (but not peptide) bonds"/>
    <property type="evidence" value="ECO:0007669"/>
    <property type="project" value="InterPro"/>
</dbReference>
<dbReference type="InterPro" id="IPR011059">
    <property type="entry name" value="Metal-dep_hydrolase_composite"/>
</dbReference>